<protein>
    <recommendedName>
        <fullName evidence="2">ACT domain-containing protein ACR</fullName>
    </recommendedName>
    <alternativeName>
        <fullName evidence="2">Protein ACT DOMAIN REPEATS</fullName>
    </alternativeName>
</protein>
<reference evidence="5 6" key="1">
    <citation type="journal article" date="2010" name="Nature">
        <title>Genome sequencing and analysis of the model grass Brachypodium distachyon.</title>
        <authorList>
            <consortium name="International Brachypodium Initiative"/>
        </authorList>
    </citation>
    <scope>NUCLEOTIDE SEQUENCE [LARGE SCALE GENOMIC DNA]</scope>
    <source>
        <strain evidence="5 6">Bd21</strain>
    </source>
</reference>
<dbReference type="EMBL" id="CM000881">
    <property type="protein sequence ID" value="KQK08340.1"/>
    <property type="molecule type" value="Genomic_DNA"/>
</dbReference>
<dbReference type="Proteomes" id="UP000008810">
    <property type="component" value="Chromosome 2"/>
</dbReference>
<evidence type="ECO:0000256" key="3">
    <source>
        <dbReference type="SAM" id="MobiDB-lite"/>
    </source>
</evidence>
<proteinExistence type="predicted"/>
<feature type="region of interest" description="Disordered" evidence="3">
    <location>
        <begin position="117"/>
        <end position="197"/>
    </location>
</feature>
<evidence type="ECO:0000313" key="6">
    <source>
        <dbReference type="EnsemblPlants" id="KQK08340"/>
    </source>
</evidence>
<keyword evidence="1 2" id="KW-0677">Repeat</keyword>
<evidence type="ECO:0000313" key="5">
    <source>
        <dbReference type="EMBL" id="KQK08340.1"/>
    </source>
</evidence>
<keyword evidence="7" id="KW-1185">Reference proteome</keyword>
<feature type="domain" description="ACT" evidence="4">
    <location>
        <begin position="49"/>
        <end position="90"/>
    </location>
</feature>
<sequence>MESRLLVLLWDWRIGSRIGGERHGGKKFCSFCLRFWVDATSRCKYSVGRDRPGLLSEVFAVLTNLRCNIASSEVCTHGVRMAALVRITDADTGAGIDRRQINEPPPSFRVRDLLQDFSKNPPRDRDVRRVRAEEEEQRRRGSASASRRNTAAARQDAVRLLPWPGEGSDERFARRGTDPLQRCGSSSAPAAWSCRTG</sequence>
<organism evidence="6">
    <name type="scientific">Brachypodium distachyon</name>
    <name type="common">Purple false brome</name>
    <name type="synonym">Trachynia distachya</name>
    <dbReference type="NCBI Taxonomy" id="15368"/>
    <lineage>
        <taxon>Eukaryota</taxon>
        <taxon>Viridiplantae</taxon>
        <taxon>Streptophyta</taxon>
        <taxon>Embryophyta</taxon>
        <taxon>Tracheophyta</taxon>
        <taxon>Spermatophyta</taxon>
        <taxon>Magnoliopsida</taxon>
        <taxon>Liliopsida</taxon>
        <taxon>Poales</taxon>
        <taxon>Poaceae</taxon>
        <taxon>BOP clade</taxon>
        <taxon>Pooideae</taxon>
        <taxon>Stipodae</taxon>
        <taxon>Brachypodieae</taxon>
        <taxon>Brachypodium</taxon>
    </lineage>
</organism>
<feature type="compositionally biased region" description="Basic and acidic residues" evidence="3">
    <location>
        <begin position="121"/>
        <end position="139"/>
    </location>
</feature>
<name>I1HNN2_BRADI</name>
<dbReference type="PANTHER" id="PTHR31096:SF15">
    <property type="entry name" value="ACT DOMAIN-CONTAINING PROTEIN ACR"/>
    <property type="match status" value="1"/>
</dbReference>
<dbReference type="InterPro" id="IPR002912">
    <property type="entry name" value="ACT_dom"/>
</dbReference>
<dbReference type="HOGENOM" id="CLU_1385905_0_0_1"/>
<dbReference type="PANTHER" id="PTHR31096">
    <property type="entry name" value="ACT DOMAIN-CONTAINING PROTEIN ACR4-RELATED"/>
    <property type="match status" value="1"/>
</dbReference>
<evidence type="ECO:0000256" key="2">
    <source>
        <dbReference type="RuleBase" id="RU369043"/>
    </source>
</evidence>
<dbReference type="GO" id="GO:0016597">
    <property type="term" value="F:amino acid binding"/>
    <property type="evidence" value="ECO:0007669"/>
    <property type="project" value="UniProtKB-UniRule"/>
</dbReference>
<gene>
    <name evidence="5" type="ORF">BRADI_2g41280v3</name>
</gene>
<feature type="compositionally biased region" description="Basic and acidic residues" evidence="3">
    <location>
        <begin position="168"/>
        <end position="177"/>
    </location>
</feature>
<dbReference type="EnsemblPlants" id="KQK08340">
    <property type="protein sequence ID" value="KQK08340"/>
    <property type="gene ID" value="BRADI_2g41280v3"/>
</dbReference>
<dbReference type="SUPFAM" id="SSF55021">
    <property type="entry name" value="ACT-like"/>
    <property type="match status" value="1"/>
</dbReference>
<dbReference type="AlphaFoldDB" id="I1HNN2"/>
<reference evidence="6" key="3">
    <citation type="submission" date="2018-08" db="UniProtKB">
        <authorList>
            <consortium name="EnsemblPlants"/>
        </authorList>
    </citation>
    <scope>IDENTIFICATION</scope>
    <source>
        <strain evidence="6">cv. Bd21</strain>
    </source>
</reference>
<feature type="compositionally biased region" description="Low complexity" evidence="3">
    <location>
        <begin position="142"/>
        <end position="154"/>
    </location>
</feature>
<accession>I1HNN2</accession>
<dbReference type="InterPro" id="IPR040217">
    <property type="entry name" value="ACR1-12"/>
</dbReference>
<evidence type="ECO:0000313" key="7">
    <source>
        <dbReference type="Proteomes" id="UP000008810"/>
    </source>
</evidence>
<dbReference type="InParanoid" id="I1HNN2"/>
<comment type="function">
    <text evidence="2">Binds amino acids.</text>
</comment>
<evidence type="ECO:0000256" key="1">
    <source>
        <dbReference type="ARBA" id="ARBA00022737"/>
    </source>
</evidence>
<dbReference type="Pfam" id="PF01842">
    <property type="entry name" value="ACT"/>
    <property type="match status" value="1"/>
</dbReference>
<dbReference type="STRING" id="15368.I1HNN2"/>
<dbReference type="OrthoDB" id="1680446at2759"/>
<dbReference type="Gene3D" id="3.30.70.260">
    <property type="match status" value="1"/>
</dbReference>
<evidence type="ECO:0000259" key="4">
    <source>
        <dbReference type="Pfam" id="PF01842"/>
    </source>
</evidence>
<dbReference type="InterPro" id="IPR045865">
    <property type="entry name" value="ACT-like_dom_sf"/>
</dbReference>
<dbReference type="Gramene" id="KQK08340">
    <property type="protein sequence ID" value="KQK08340"/>
    <property type="gene ID" value="BRADI_2g41280v3"/>
</dbReference>
<reference evidence="5" key="2">
    <citation type="submission" date="2017-06" db="EMBL/GenBank/DDBJ databases">
        <title>WGS assembly of Brachypodium distachyon.</title>
        <authorList>
            <consortium name="The International Brachypodium Initiative"/>
            <person name="Lucas S."/>
            <person name="Harmon-Smith M."/>
            <person name="Lail K."/>
            <person name="Tice H."/>
            <person name="Grimwood J."/>
            <person name="Bruce D."/>
            <person name="Barry K."/>
            <person name="Shu S."/>
            <person name="Lindquist E."/>
            <person name="Wang M."/>
            <person name="Pitluck S."/>
            <person name="Vogel J.P."/>
            <person name="Garvin D.F."/>
            <person name="Mockler T.C."/>
            <person name="Schmutz J."/>
            <person name="Rokhsar D."/>
            <person name="Bevan M.W."/>
        </authorList>
    </citation>
    <scope>NUCLEOTIDE SEQUENCE</scope>
    <source>
        <strain evidence="5">Bd21</strain>
    </source>
</reference>